<dbReference type="PRINTS" id="PR00621">
    <property type="entry name" value="HISTONEH2B"/>
</dbReference>
<feature type="domain" description="Core Histone H2A/H2B/H3" evidence="3">
    <location>
        <begin position="31"/>
        <end position="79"/>
    </location>
</feature>
<dbReference type="PANTHER" id="PTHR23428">
    <property type="entry name" value="HISTONE H2B"/>
    <property type="match status" value="1"/>
</dbReference>
<organism evidence="4 5">
    <name type="scientific">Dryococelus australis</name>
    <dbReference type="NCBI Taxonomy" id="614101"/>
    <lineage>
        <taxon>Eukaryota</taxon>
        <taxon>Metazoa</taxon>
        <taxon>Ecdysozoa</taxon>
        <taxon>Arthropoda</taxon>
        <taxon>Hexapoda</taxon>
        <taxon>Insecta</taxon>
        <taxon>Pterygota</taxon>
        <taxon>Neoptera</taxon>
        <taxon>Polyneoptera</taxon>
        <taxon>Phasmatodea</taxon>
        <taxon>Verophasmatodea</taxon>
        <taxon>Anareolatae</taxon>
        <taxon>Phasmatidae</taxon>
        <taxon>Eurycanthinae</taxon>
        <taxon>Dryococelus</taxon>
    </lineage>
</organism>
<evidence type="ECO:0000313" key="5">
    <source>
        <dbReference type="Proteomes" id="UP001159363"/>
    </source>
</evidence>
<dbReference type="CDD" id="cd22910">
    <property type="entry name" value="HFD_H2B"/>
    <property type="match status" value="1"/>
</dbReference>
<name>A0ABQ9H9Y5_9NEOP</name>
<gene>
    <name evidence="4" type="ORF">PR048_017590</name>
</gene>
<keyword evidence="5" id="KW-1185">Reference proteome</keyword>
<dbReference type="EMBL" id="JARBHB010000006">
    <property type="protein sequence ID" value="KAJ8881117.1"/>
    <property type="molecule type" value="Genomic_DNA"/>
</dbReference>
<feature type="compositionally biased region" description="Low complexity" evidence="2">
    <location>
        <begin position="120"/>
        <end position="131"/>
    </location>
</feature>
<feature type="region of interest" description="Disordered" evidence="2">
    <location>
        <begin position="233"/>
        <end position="264"/>
    </location>
</feature>
<sequence>MANTVFNIAQCLPKVVGKAAKKAGMAQKNIFKGDKKKNKKKRKESYVIFIYKVLKQVHPDTGISSKAMSIMNSFVNDIFGCTTSGPPSPAARHKTSAVRELAKHAVSEEVRQLQVKRTAGRTGPARGGNANDLAEGRAAGEINKMAAEEIEMTQPAAEADTCRGRCQPGGPEAVESGAPTTFLNHATNSGVKFVKDTLQLLRPSVKVNNRKERRMDIIGASCLPEGHTCLSSKLEDELEMEQRSGRRERGPGEPKNPFSNIESF</sequence>
<feature type="compositionally biased region" description="Basic and acidic residues" evidence="2">
    <location>
        <begin position="240"/>
        <end position="252"/>
    </location>
</feature>
<comment type="caution">
    <text evidence="4">The sequence shown here is derived from an EMBL/GenBank/DDBJ whole genome shotgun (WGS) entry which is preliminary data.</text>
</comment>
<protein>
    <recommendedName>
        <fullName evidence="3">Core Histone H2A/H2B/H3 domain-containing protein</fullName>
    </recommendedName>
</protein>
<dbReference type="Pfam" id="PF00125">
    <property type="entry name" value="Histone"/>
    <property type="match status" value="1"/>
</dbReference>
<accession>A0ABQ9H9Y5</accession>
<evidence type="ECO:0000259" key="3">
    <source>
        <dbReference type="Pfam" id="PF00125"/>
    </source>
</evidence>
<dbReference type="SMART" id="SM00427">
    <property type="entry name" value="H2B"/>
    <property type="match status" value="1"/>
</dbReference>
<comment type="similarity">
    <text evidence="1">Belongs to the histone H2B family.</text>
</comment>
<dbReference type="SUPFAM" id="SSF47113">
    <property type="entry name" value="Histone-fold"/>
    <property type="match status" value="1"/>
</dbReference>
<evidence type="ECO:0000256" key="1">
    <source>
        <dbReference type="ARBA" id="ARBA00006846"/>
    </source>
</evidence>
<dbReference type="InterPro" id="IPR009072">
    <property type="entry name" value="Histone-fold"/>
</dbReference>
<dbReference type="Gene3D" id="1.10.20.10">
    <property type="entry name" value="Histone, subunit A"/>
    <property type="match status" value="1"/>
</dbReference>
<evidence type="ECO:0000313" key="4">
    <source>
        <dbReference type="EMBL" id="KAJ8881117.1"/>
    </source>
</evidence>
<feature type="region of interest" description="Disordered" evidence="2">
    <location>
        <begin position="113"/>
        <end position="133"/>
    </location>
</feature>
<dbReference type="InterPro" id="IPR000558">
    <property type="entry name" value="Histone_H2B"/>
</dbReference>
<evidence type="ECO:0000256" key="2">
    <source>
        <dbReference type="SAM" id="MobiDB-lite"/>
    </source>
</evidence>
<dbReference type="Proteomes" id="UP001159363">
    <property type="component" value="Chromosome 5"/>
</dbReference>
<reference evidence="4 5" key="1">
    <citation type="submission" date="2023-02" db="EMBL/GenBank/DDBJ databases">
        <title>LHISI_Scaffold_Assembly.</title>
        <authorList>
            <person name="Stuart O.P."/>
            <person name="Cleave R."/>
            <person name="Magrath M.J.L."/>
            <person name="Mikheyev A.S."/>
        </authorList>
    </citation>
    <scope>NUCLEOTIDE SEQUENCE [LARGE SCALE GENOMIC DNA]</scope>
    <source>
        <strain evidence="4">Daus_M_001</strain>
        <tissue evidence="4">Leg muscle</tissue>
    </source>
</reference>
<dbReference type="InterPro" id="IPR007125">
    <property type="entry name" value="H2A/H2B/H3"/>
</dbReference>
<proteinExistence type="inferred from homology"/>